<dbReference type="OrthoDB" id="6605928at2759"/>
<evidence type="ECO:0000256" key="1">
    <source>
        <dbReference type="ARBA" id="ARBA00006138"/>
    </source>
</evidence>
<accession>L1J8D2</accession>
<dbReference type="Pfam" id="PF03223">
    <property type="entry name" value="V-ATPase_C"/>
    <property type="match status" value="1"/>
</dbReference>
<sequence length="328" mass="37517">MSFWLISVGSTKAEIWDGLCKALPDVDKHKMQVIIHAKVLFTVLRKKFRREADLARFPIKSTLSELVNMIQDLVHRTDEELKVKLMDYNSIKSSLGACERKTQGSLNAASITPYVRKDDFVSSEKLNTVFCAVPKFAVNDFLNNYQTWGKFQTEKMGEINGVVPGSAKELASDSEYSLYRVVVFRMAEDEFKTEARNGRVTVRDFTYQDGQQRADEEELSKLKKEESQAKGKLERWSTTSFSECFRAWIHLKAIRVFVESVLRYGLPPNFQAMLIKPGRNEDRVRKTLNSTYAVLAAPGLEKALEDGPAQSRFYPYVDIEIKYTAMTD</sequence>
<proteinExistence type="inferred from homology"/>
<dbReference type="Gene3D" id="3.30.70.100">
    <property type="match status" value="1"/>
</dbReference>
<dbReference type="STRING" id="905079.L1J8D2"/>
<dbReference type="eggNOG" id="KOG2909">
    <property type="taxonomic scope" value="Eukaryota"/>
</dbReference>
<dbReference type="EnsemblProtists" id="EKX44793">
    <property type="protein sequence ID" value="EKX44793"/>
    <property type="gene ID" value="GUITHDRAFT_109219"/>
</dbReference>
<organism evidence="6">
    <name type="scientific">Guillardia theta (strain CCMP2712)</name>
    <name type="common">Cryptophyte</name>
    <dbReference type="NCBI Taxonomy" id="905079"/>
    <lineage>
        <taxon>Eukaryota</taxon>
        <taxon>Cryptophyceae</taxon>
        <taxon>Pyrenomonadales</taxon>
        <taxon>Geminigeraceae</taxon>
        <taxon>Guillardia</taxon>
    </lineage>
</organism>
<evidence type="ECO:0000313" key="8">
    <source>
        <dbReference type="Proteomes" id="UP000011087"/>
    </source>
</evidence>
<evidence type="ECO:0000256" key="5">
    <source>
        <dbReference type="RuleBase" id="RU364010"/>
    </source>
</evidence>
<evidence type="ECO:0000256" key="2">
    <source>
        <dbReference type="ARBA" id="ARBA00022448"/>
    </source>
</evidence>
<reference evidence="6 8" key="1">
    <citation type="journal article" date="2012" name="Nature">
        <title>Algal genomes reveal evolutionary mosaicism and the fate of nucleomorphs.</title>
        <authorList>
            <consortium name="DOE Joint Genome Institute"/>
            <person name="Curtis B.A."/>
            <person name="Tanifuji G."/>
            <person name="Burki F."/>
            <person name="Gruber A."/>
            <person name="Irimia M."/>
            <person name="Maruyama S."/>
            <person name="Arias M.C."/>
            <person name="Ball S.G."/>
            <person name="Gile G.H."/>
            <person name="Hirakawa Y."/>
            <person name="Hopkins J.F."/>
            <person name="Kuo A."/>
            <person name="Rensing S.A."/>
            <person name="Schmutz J."/>
            <person name="Symeonidi A."/>
            <person name="Elias M."/>
            <person name="Eveleigh R.J."/>
            <person name="Herman E.K."/>
            <person name="Klute M.J."/>
            <person name="Nakayama T."/>
            <person name="Obornik M."/>
            <person name="Reyes-Prieto A."/>
            <person name="Armbrust E.V."/>
            <person name="Aves S.J."/>
            <person name="Beiko R.G."/>
            <person name="Coutinho P."/>
            <person name="Dacks J.B."/>
            <person name="Durnford D.G."/>
            <person name="Fast N.M."/>
            <person name="Green B.R."/>
            <person name="Grisdale C.J."/>
            <person name="Hempel F."/>
            <person name="Henrissat B."/>
            <person name="Hoppner M.P."/>
            <person name="Ishida K."/>
            <person name="Kim E."/>
            <person name="Koreny L."/>
            <person name="Kroth P.G."/>
            <person name="Liu Y."/>
            <person name="Malik S.B."/>
            <person name="Maier U.G."/>
            <person name="McRose D."/>
            <person name="Mock T."/>
            <person name="Neilson J.A."/>
            <person name="Onodera N.T."/>
            <person name="Poole A.M."/>
            <person name="Pritham E.J."/>
            <person name="Richards T.A."/>
            <person name="Rocap G."/>
            <person name="Roy S.W."/>
            <person name="Sarai C."/>
            <person name="Schaack S."/>
            <person name="Shirato S."/>
            <person name="Slamovits C.H."/>
            <person name="Spencer D.F."/>
            <person name="Suzuki S."/>
            <person name="Worden A.Z."/>
            <person name="Zauner S."/>
            <person name="Barry K."/>
            <person name="Bell C."/>
            <person name="Bharti A.K."/>
            <person name="Crow J.A."/>
            <person name="Grimwood J."/>
            <person name="Kramer R."/>
            <person name="Lindquist E."/>
            <person name="Lucas S."/>
            <person name="Salamov A."/>
            <person name="McFadden G.I."/>
            <person name="Lane C.E."/>
            <person name="Keeling P.J."/>
            <person name="Gray M.W."/>
            <person name="Grigoriev I.V."/>
            <person name="Archibald J.M."/>
        </authorList>
    </citation>
    <scope>NUCLEOTIDE SEQUENCE</scope>
    <source>
        <strain evidence="6 8">CCMP2712</strain>
    </source>
</reference>
<dbReference type="PaxDb" id="55529-EKX44793"/>
<dbReference type="RefSeq" id="XP_005831773.1">
    <property type="nucleotide sequence ID" value="XM_005831716.1"/>
</dbReference>
<comment type="similarity">
    <text evidence="1 5">Belongs to the V-ATPase C subunit family.</text>
</comment>
<keyword evidence="4 5" id="KW-0406">Ion transport</keyword>
<dbReference type="GO" id="GO:0000221">
    <property type="term" value="C:vacuolar proton-transporting V-type ATPase, V1 domain"/>
    <property type="evidence" value="ECO:0007669"/>
    <property type="project" value="TreeGrafter"/>
</dbReference>
<dbReference type="KEGG" id="gtt:GUITHDRAFT_109219"/>
<protein>
    <recommendedName>
        <fullName evidence="5">V-type proton ATPase subunit C</fullName>
    </recommendedName>
</protein>
<keyword evidence="3 5" id="KW-0375">Hydrogen ion transport</keyword>
<dbReference type="InterPro" id="IPR004907">
    <property type="entry name" value="ATPase_V1-cplx_csu"/>
</dbReference>
<name>L1J8D2_GUITC</name>
<evidence type="ECO:0000256" key="3">
    <source>
        <dbReference type="ARBA" id="ARBA00022781"/>
    </source>
</evidence>
<evidence type="ECO:0000313" key="7">
    <source>
        <dbReference type="EnsemblProtists" id="EKX44793"/>
    </source>
</evidence>
<dbReference type="SUPFAM" id="SSF118203">
    <property type="entry name" value="Vacuolar ATP synthase subunit C"/>
    <property type="match status" value="1"/>
</dbReference>
<dbReference type="Proteomes" id="UP000011087">
    <property type="component" value="Unassembled WGS sequence"/>
</dbReference>
<dbReference type="PANTHER" id="PTHR10137:SF0">
    <property type="entry name" value="V-TYPE PROTON ATPASE SUBUNIT C"/>
    <property type="match status" value="1"/>
</dbReference>
<keyword evidence="2 5" id="KW-0813">Transport</keyword>
<dbReference type="PANTHER" id="PTHR10137">
    <property type="entry name" value="V-TYPE PROTON ATPASE SUBUNIT C"/>
    <property type="match status" value="1"/>
</dbReference>
<dbReference type="EMBL" id="JH993002">
    <property type="protein sequence ID" value="EKX44793.1"/>
    <property type="molecule type" value="Genomic_DNA"/>
</dbReference>
<reference evidence="7" key="3">
    <citation type="submission" date="2015-06" db="UniProtKB">
        <authorList>
            <consortium name="EnsemblProtists"/>
        </authorList>
    </citation>
    <scope>IDENTIFICATION</scope>
</reference>
<reference evidence="8" key="2">
    <citation type="submission" date="2012-11" db="EMBL/GenBank/DDBJ databases">
        <authorList>
            <person name="Kuo A."/>
            <person name="Curtis B.A."/>
            <person name="Tanifuji G."/>
            <person name="Burki F."/>
            <person name="Gruber A."/>
            <person name="Irimia M."/>
            <person name="Maruyama S."/>
            <person name="Arias M.C."/>
            <person name="Ball S.G."/>
            <person name="Gile G.H."/>
            <person name="Hirakawa Y."/>
            <person name="Hopkins J.F."/>
            <person name="Rensing S.A."/>
            <person name="Schmutz J."/>
            <person name="Symeonidi A."/>
            <person name="Elias M."/>
            <person name="Eveleigh R.J."/>
            <person name="Herman E.K."/>
            <person name="Klute M.J."/>
            <person name="Nakayama T."/>
            <person name="Obornik M."/>
            <person name="Reyes-Prieto A."/>
            <person name="Armbrust E.V."/>
            <person name="Aves S.J."/>
            <person name="Beiko R.G."/>
            <person name="Coutinho P."/>
            <person name="Dacks J.B."/>
            <person name="Durnford D.G."/>
            <person name="Fast N.M."/>
            <person name="Green B.R."/>
            <person name="Grisdale C."/>
            <person name="Hempe F."/>
            <person name="Henrissat B."/>
            <person name="Hoppner M.P."/>
            <person name="Ishida K.-I."/>
            <person name="Kim E."/>
            <person name="Koreny L."/>
            <person name="Kroth P.G."/>
            <person name="Liu Y."/>
            <person name="Malik S.-B."/>
            <person name="Maier U.G."/>
            <person name="McRose D."/>
            <person name="Mock T."/>
            <person name="Neilson J.A."/>
            <person name="Onodera N.T."/>
            <person name="Poole A.M."/>
            <person name="Pritham E.J."/>
            <person name="Richards T.A."/>
            <person name="Rocap G."/>
            <person name="Roy S.W."/>
            <person name="Sarai C."/>
            <person name="Schaack S."/>
            <person name="Shirato S."/>
            <person name="Slamovits C.H."/>
            <person name="Spencer D.F."/>
            <person name="Suzuki S."/>
            <person name="Worden A.Z."/>
            <person name="Zauner S."/>
            <person name="Barry K."/>
            <person name="Bell C."/>
            <person name="Bharti A.K."/>
            <person name="Crow J.A."/>
            <person name="Grimwood J."/>
            <person name="Kramer R."/>
            <person name="Lindquist E."/>
            <person name="Lucas S."/>
            <person name="Salamov A."/>
            <person name="McFadden G.I."/>
            <person name="Lane C.E."/>
            <person name="Keeling P.J."/>
            <person name="Gray M.W."/>
            <person name="Grigoriev I.V."/>
            <person name="Archibald J.M."/>
        </authorList>
    </citation>
    <scope>NUCLEOTIDE SEQUENCE</scope>
    <source>
        <strain evidence="8">CCMP2712</strain>
    </source>
</reference>
<dbReference type="GeneID" id="17301500"/>
<dbReference type="HOGENOM" id="CLU_017554_2_0_1"/>
<dbReference type="GO" id="GO:0046961">
    <property type="term" value="F:proton-transporting ATPase activity, rotational mechanism"/>
    <property type="evidence" value="ECO:0007669"/>
    <property type="project" value="InterPro"/>
</dbReference>
<comment type="subunit">
    <text evidence="5">V-ATPase is a heteromultimeric enzyme composed of a peripheral catalytic V1 complex (components A to H) attached to an integral membrane V0 proton pore complex.</text>
</comment>
<comment type="function">
    <text evidence="5">Subunit of the V1 complex of vacuolar(H+)-ATPase (V-ATPase), a multisubunit enzyme composed of a peripheral complex (V1) that hydrolyzes ATP and a membrane integral complex (V0) that translocates protons. V-ATPase is responsible for acidifying and maintaining the pH of intracellular compartments and in some cell types, is targeted to the plasma membrane, where it is responsible for acidifying the extracellular environment. Subunit C is necessary for the assembly of the catalytic sector of the enzyme and is likely to have a specific function in its catalytic activity.</text>
</comment>
<dbReference type="CDD" id="cd14785">
    <property type="entry name" value="V-ATPase_C"/>
    <property type="match status" value="1"/>
</dbReference>
<dbReference type="OMA" id="SEGFIAW"/>
<keyword evidence="8" id="KW-1185">Reference proteome</keyword>
<gene>
    <name evidence="6" type="ORF">GUITHDRAFT_109219</name>
</gene>
<evidence type="ECO:0000313" key="6">
    <source>
        <dbReference type="EMBL" id="EKX44793.1"/>
    </source>
</evidence>
<dbReference type="AlphaFoldDB" id="L1J8D2"/>
<evidence type="ECO:0000256" key="4">
    <source>
        <dbReference type="ARBA" id="ARBA00023065"/>
    </source>
</evidence>
<dbReference type="InterPro" id="IPR036132">
    <property type="entry name" value="Vac_ATP_synth_c_sf"/>
</dbReference>